<evidence type="ECO:0000256" key="2">
    <source>
        <dbReference type="PIRSR" id="PIRSR005211-1"/>
    </source>
</evidence>
<dbReference type="InParanoid" id="A0A165T6N6"/>
<comment type="similarity">
    <text evidence="1">Belongs to the AB hydrolase superfamily. AB hydrolase 4 family.</text>
</comment>
<keyword evidence="5" id="KW-1185">Reference proteome</keyword>
<dbReference type="GO" id="GO:0051792">
    <property type="term" value="P:medium-chain fatty acid biosynthetic process"/>
    <property type="evidence" value="ECO:0007669"/>
    <property type="project" value="TreeGrafter"/>
</dbReference>
<dbReference type="AlphaFoldDB" id="A0A165T6N6"/>
<evidence type="ECO:0000256" key="1">
    <source>
        <dbReference type="ARBA" id="ARBA00010884"/>
    </source>
</evidence>
<feature type="active site" description="Charge relay system" evidence="2">
    <location>
        <position position="376"/>
    </location>
</feature>
<dbReference type="InterPro" id="IPR012020">
    <property type="entry name" value="ABHD4"/>
</dbReference>
<name>A0A165T6N6_9AGAM</name>
<dbReference type="PANTHER" id="PTHR10794">
    <property type="entry name" value="ABHYDROLASE DOMAIN-CONTAINING PROTEIN"/>
    <property type="match status" value="1"/>
</dbReference>
<dbReference type="Proteomes" id="UP000076761">
    <property type="component" value="Unassembled WGS sequence"/>
</dbReference>
<dbReference type="InterPro" id="IPR000073">
    <property type="entry name" value="AB_hydrolase_1"/>
</dbReference>
<organism evidence="4 5">
    <name type="scientific">Neolentinus lepideus HHB14362 ss-1</name>
    <dbReference type="NCBI Taxonomy" id="1314782"/>
    <lineage>
        <taxon>Eukaryota</taxon>
        <taxon>Fungi</taxon>
        <taxon>Dikarya</taxon>
        <taxon>Basidiomycota</taxon>
        <taxon>Agaricomycotina</taxon>
        <taxon>Agaricomycetes</taxon>
        <taxon>Gloeophyllales</taxon>
        <taxon>Gloeophyllaceae</taxon>
        <taxon>Neolentinus</taxon>
    </lineage>
</organism>
<gene>
    <name evidence="4" type="ORF">NEOLEDRAFT_1063209</name>
</gene>
<dbReference type="InterPro" id="IPR050960">
    <property type="entry name" value="AB_hydrolase_4_sf"/>
</dbReference>
<dbReference type="Gene3D" id="3.40.50.1820">
    <property type="entry name" value="alpha/beta hydrolase"/>
    <property type="match status" value="1"/>
</dbReference>
<dbReference type="GO" id="GO:0008126">
    <property type="term" value="F:acetylesterase activity"/>
    <property type="evidence" value="ECO:0007669"/>
    <property type="project" value="TreeGrafter"/>
</dbReference>
<accession>A0A165T6N6</accession>
<evidence type="ECO:0000313" key="4">
    <source>
        <dbReference type="EMBL" id="KZT26218.1"/>
    </source>
</evidence>
<feature type="active site" description="Charge relay system" evidence="2">
    <location>
        <position position="349"/>
    </location>
</feature>
<feature type="domain" description="AB hydrolase-1" evidence="3">
    <location>
        <begin position="120"/>
        <end position="382"/>
    </location>
</feature>
<proteinExistence type="inferred from homology"/>
<dbReference type="OrthoDB" id="5954035at2759"/>
<dbReference type="SUPFAM" id="SSF53474">
    <property type="entry name" value="alpha/beta-Hydrolases"/>
    <property type="match status" value="1"/>
</dbReference>
<dbReference type="Pfam" id="PF00561">
    <property type="entry name" value="Abhydrolase_1"/>
    <property type="match status" value="1"/>
</dbReference>
<reference evidence="4 5" key="1">
    <citation type="journal article" date="2016" name="Mol. Biol. Evol.">
        <title>Comparative Genomics of Early-Diverging Mushroom-Forming Fungi Provides Insights into the Origins of Lignocellulose Decay Capabilities.</title>
        <authorList>
            <person name="Nagy L.G."/>
            <person name="Riley R."/>
            <person name="Tritt A."/>
            <person name="Adam C."/>
            <person name="Daum C."/>
            <person name="Floudas D."/>
            <person name="Sun H."/>
            <person name="Yadav J.S."/>
            <person name="Pangilinan J."/>
            <person name="Larsson K.H."/>
            <person name="Matsuura K."/>
            <person name="Barry K."/>
            <person name="Labutti K."/>
            <person name="Kuo R."/>
            <person name="Ohm R.A."/>
            <person name="Bhattacharya S.S."/>
            <person name="Shirouzu T."/>
            <person name="Yoshinaga Y."/>
            <person name="Martin F.M."/>
            <person name="Grigoriev I.V."/>
            <person name="Hibbett D.S."/>
        </authorList>
    </citation>
    <scope>NUCLEOTIDE SEQUENCE [LARGE SCALE GENOMIC DNA]</scope>
    <source>
        <strain evidence="4 5">HHB14362 ss-1</strain>
    </source>
</reference>
<protein>
    <submittedName>
        <fullName evidence="4">AB-hydrolase YheT</fullName>
    </submittedName>
</protein>
<evidence type="ECO:0000259" key="3">
    <source>
        <dbReference type="Pfam" id="PF00561"/>
    </source>
</evidence>
<keyword evidence="4" id="KW-0378">Hydrolase</keyword>
<sequence>MGVILSLFINLFRPTYTPTLYFPTQPAYLLYRKARHSNECITTSLRDVIEGHCRTLLEEYRPVWWLPGGHIQTGYCVVGDFSTVDKVDYDRKLLRLKDGGTLGLDFTPPASERTLSEDTPIIVVMHGLTGGSHEAYVRSIIAPTCTPVEQGGLGYRAMVVNFRGCAGTPVTSPQLYTGGHTDDLRQALMYLSQLYPEAPLIGLGFSLGANVIARYLGQEGNKSRLLAAAVLGCPWDLVKNSERIEGDLFYREIYSKALARNLLKMLRTNAAHLSRLAAPHTPTAQALANTLQLKSPYLKDFDVAWTSVAGATYPPFPMDSADAYYEWAGSAQHVHNIRVPLLCVNASDDPIVRDLPIEEVRQNGWVCLAVTRHGGHLGWFEKPEKGDREAKGWFGLRRWVRKPVLEWFRATAEHLVGEQREIPELYEQGGWIVERGRESLGFREVEGGGKVIGVEGEAGLLAGL</sequence>
<evidence type="ECO:0000313" key="5">
    <source>
        <dbReference type="Proteomes" id="UP000076761"/>
    </source>
</evidence>
<dbReference type="PIRSF" id="PIRSF005211">
    <property type="entry name" value="Ab_hydro_YheT"/>
    <property type="match status" value="1"/>
</dbReference>
<dbReference type="GO" id="GO:0051793">
    <property type="term" value="P:medium-chain fatty acid catabolic process"/>
    <property type="evidence" value="ECO:0007669"/>
    <property type="project" value="TreeGrafter"/>
</dbReference>
<dbReference type="GO" id="GO:0047372">
    <property type="term" value="F:monoacylglycerol lipase activity"/>
    <property type="evidence" value="ECO:0007669"/>
    <property type="project" value="TreeGrafter"/>
</dbReference>
<dbReference type="EMBL" id="KV425567">
    <property type="protein sequence ID" value="KZT26218.1"/>
    <property type="molecule type" value="Genomic_DNA"/>
</dbReference>
<dbReference type="STRING" id="1314782.A0A165T6N6"/>
<dbReference type="PANTHER" id="PTHR10794:SF63">
    <property type="entry name" value="ALPHA_BETA HYDROLASE 1, ISOFORM A"/>
    <property type="match status" value="1"/>
</dbReference>
<feature type="active site" description="Charge relay system" evidence="2">
    <location>
        <position position="206"/>
    </location>
</feature>
<dbReference type="InterPro" id="IPR029058">
    <property type="entry name" value="AB_hydrolase_fold"/>
</dbReference>